<accession>A0A4U9HC47</accession>
<feature type="signal peptide" evidence="1">
    <location>
        <begin position="1"/>
        <end position="23"/>
    </location>
</feature>
<evidence type="ECO:0000313" key="3">
    <source>
        <dbReference type="Proteomes" id="UP000307968"/>
    </source>
</evidence>
<evidence type="ECO:0000313" key="2">
    <source>
        <dbReference type="EMBL" id="VTP61237.1"/>
    </source>
</evidence>
<proteinExistence type="predicted"/>
<dbReference type="Proteomes" id="UP000307968">
    <property type="component" value="Chromosome"/>
</dbReference>
<gene>
    <name evidence="2" type="ORF">NCTC12971_01746</name>
</gene>
<feature type="chain" id="PRO_5020508337" evidence="1">
    <location>
        <begin position="24"/>
        <end position="170"/>
    </location>
</feature>
<dbReference type="AlphaFoldDB" id="A0A4U9HC47"/>
<reference evidence="2 3" key="1">
    <citation type="submission" date="2019-05" db="EMBL/GenBank/DDBJ databases">
        <authorList>
            <consortium name="Pathogen Informatics"/>
        </authorList>
    </citation>
    <scope>NUCLEOTIDE SEQUENCE [LARGE SCALE GENOMIC DNA]</scope>
    <source>
        <strain evidence="2 3">NCTC12971</strain>
    </source>
</reference>
<protein>
    <submittedName>
        <fullName evidence="2">Putative fimbrial usher protein StbD</fullName>
    </submittedName>
</protein>
<keyword evidence="1" id="KW-0732">Signal</keyword>
<sequence length="170" mass="17711">MNILSRAVLLTLAGSLWLGQAQATCYRITATNTNASSNYYTDPSKGIGAAWSGSTDTSGSIGTLPTTVNINNSLFQPDGTLIASGTVSALEAGSGSYSADQILFRCTADEAGKLYEYYATNGDSEWAGKVEVGAAAGLRKPTAPTPTAWRCGPPIWRPANITPATGRRGR</sequence>
<organism evidence="2 3">
    <name type="scientific">Serratia rubidaea</name>
    <name type="common">Serratia marinorubra</name>
    <dbReference type="NCBI Taxonomy" id="61652"/>
    <lineage>
        <taxon>Bacteria</taxon>
        <taxon>Pseudomonadati</taxon>
        <taxon>Pseudomonadota</taxon>
        <taxon>Gammaproteobacteria</taxon>
        <taxon>Enterobacterales</taxon>
        <taxon>Yersiniaceae</taxon>
        <taxon>Serratia</taxon>
    </lineage>
</organism>
<name>A0A4U9HC47_SERRU</name>
<dbReference type="EMBL" id="LR590463">
    <property type="protein sequence ID" value="VTP61237.1"/>
    <property type="molecule type" value="Genomic_DNA"/>
</dbReference>
<evidence type="ECO:0000256" key="1">
    <source>
        <dbReference type="SAM" id="SignalP"/>
    </source>
</evidence>